<reference evidence="2 3" key="1">
    <citation type="submission" date="2018-09" db="EMBL/GenBank/DDBJ databases">
        <authorList>
            <person name="Zhu H."/>
        </authorList>
    </citation>
    <scope>NUCLEOTIDE SEQUENCE [LARGE SCALE GENOMIC DNA]</scope>
    <source>
        <strain evidence="2 3">K2S05-167</strain>
    </source>
</reference>
<sequence length="221" mass="22803">MILKHTEQSFDLGPVGAPAHHTTHTRTVDLPAGHGAVTVSAVLEGDSEGEPELIAFDGPSELGSVRGLQQPLELTVPSPRPLKFQAGMTGASSRLTLNVRLTAQDAAGASADYSVAPGSGVGWNAAGTPGQVVTFTVLVKDAGHFRLYKYGIGGVLQEPMRLLDAGGQQVARTPVDGEPINGGDSTWGLSADVTPGQAYTVEITMGQEAGISGQMEAFNNT</sequence>
<comment type="caution">
    <text evidence="2">The sequence shown here is derived from an EMBL/GenBank/DDBJ whole genome shotgun (WGS) entry which is preliminary data.</text>
</comment>
<feature type="region of interest" description="Disordered" evidence="1">
    <location>
        <begin position="1"/>
        <end position="28"/>
    </location>
</feature>
<evidence type="ECO:0000313" key="3">
    <source>
        <dbReference type="Proteomes" id="UP000286287"/>
    </source>
</evidence>
<proteinExistence type="predicted"/>
<protein>
    <submittedName>
        <fullName evidence="2">Uncharacterized protein</fullName>
    </submittedName>
</protein>
<gene>
    <name evidence="2" type="ORF">D3875_04025</name>
</gene>
<evidence type="ECO:0000313" key="2">
    <source>
        <dbReference type="EMBL" id="RJF74454.1"/>
    </source>
</evidence>
<keyword evidence="3" id="KW-1185">Reference proteome</keyword>
<organism evidence="2 3">
    <name type="scientific">Deinococcus cavernae</name>
    <dbReference type="NCBI Taxonomy" id="2320857"/>
    <lineage>
        <taxon>Bacteria</taxon>
        <taxon>Thermotogati</taxon>
        <taxon>Deinococcota</taxon>
        <taxon>Deinococci</taxon>
        <taxon>Deinococcales</taxon>
        <taxon>Deinococcaceae</taxon>
        <taxon>Deinococcus</taxon>
    </lineage>
</organism>
<dbReference type="AlphaFoldDB" id="A0A418VEC6"/>
<dbReference type="EMBL" id="QYUJ01000010">
    <property type="protein sequence ID" value="RJF74454.1"/>
    <property type="molecule type" value="Genomic_DNA"/>
</dbReference>
<evidence type="ECO:0000256" key="1">
    <source>
        <dbReference type="SAM" id="MobiDB-lite"/>
    </source>
</evidence>
<dbReference type="Proteomes" id="UP000286287">
    <property type="component" value="Unassembled WGS sequence"/>
</dbReference>
<accession>A0A418VEC6</accession>
<name>A0A418VEC6_9DEIO</name>